<reference evidence="3" key="2">
    <citation type="submission" date="2009-12" db="EMBL/GenBank/DDBJ databases">
        <authorList>
            <person name="Madupu R."/>
            <person name="Durkin A.S."/>
            <person name="Torralba M."/>
            <person name="Methe B."/>
            <person name="Sutton G.G."/>
            <person name="Strausberg R.L."/>
            <person name="Nelson K.E."/>
        </authorList>
    </citation>
    <scope>NUCLEOTIDE SEQUENCE</scope>
    <source>
        <strain evidence="3">28L</strain>
    </source>
</reference>
<dbReference type="SUPFAM" id="SSF56300">
    <property type="entry name" value="Metallo-dependent phosphatases"/>
    <property type="match status" value="1"/>
</dbReference>
<dbReference type="InterPro" id="IPR014576">
    <property type="entry name" value="Pesterase_YhaO"/>
</dbReference>
<dbReference type="eggNOG" id="COG0420">
    <property type="taxonomic scope" value="Bacteria"/>
</dbReference>
<proteinExistence type="predicted"/>
<reference evidence="5" key="1">
    <citation type="submission" date="2009-12" db="EMBL/GenBank/DDBJ databases">
        <title>Sequence of Clostridiales genomosp. BVAB3 str. UPII9-5.</title>
        <authorList>
            <person name="Madupu R."/>
            <person name="Durkin A.S."/>
            <person name="Torralba M."/>
            <person name="Methe B."/>
            <person name="Sutton G.G."/>
            <person name="Strausberg R.L."/>
            <person name="Nelson K.E."/>
        </authorList>
    </citation>
    <scope>NUCLEOTIDE SEQUENCE [LARGE SCALE GENOMIC DNA]</scope>
    <source>
        <strain evidence="5">28L</strain>
    </source>
</reference>
<evidence type="ECO:0000313" key="6">
    <source>
        <dbReference type="Proteomes" id="UP000004018"/>
    </source>
</evidence>
<dbReference type="AlphaFoldDB" id="D3LSW8"/>
<dbReference type="InterPro" id="IPR050535">
    <property type="entry name" value="DNA_Repair-Maintenance_Comp"/>
</dbReference>
<dbReference type="EMBL" id="ADGP01000005">
    <property type="protein sequence ID" value="EFD94752.1"/>
    <property type="molecule type" value="Genomic_DNA"/>
</dbReference>
<dbReference type="RefSeq" id="WP_007391517.1">
    <property type="nucleotide sequence ID" value="NZ_ADGP01000005.1"/>
</dbReference>
<evidence type="ECO:0000259" key="2">
    <source>
        <dbReference type="Pfam" id="PF00149"/>
    </source>
</evidence>
<dbReference type="Pfam" id="PF00149">
    <property type="entry name" value="Metallophos"/>
    <property type="match status" value="1"/>
</dbReference>
<dbReference type="InterPro" id="IPR041796">
    <property type="entry name" value="Mre11_N"/>
</dbReference>
<name>D3LSW8_9FIRM</name>
<dbReference type="OrthoDB" id="9773856at2"/>
<sequence>MSESLRFIQCGDLHLGSPFHDLAFVDERWRRSIGQAPVRAFQKIVQLAIEKNVHAVLITGDVYTSREHNLTAQLDYVRLLHKLAQHGIQVFAVLGNHDPQDAWQAKIPLPANVHVFGTEKAERVPLCVDGEEVAAIYGQSYAKAEQRENLARNFRRSAADKYAIGLLHTQVGGTHSAYAPCTIQDLKESGMDYWALGHVHKRQILQEQPYIVYAGNPQGLDCTEIGPRGCYYVEVGPYGTATLTFLDTSIVRWEQADISLDGLESVSELRESVRFTKEKIRKEIGKPTFLDIHFIGSGSLYHVINNSEATQYWLEGWREEERGKYAFVMVERLRNLARPKINPAERSQLPDTVGDYLNIAAQLEALDEEEKIKALRQIFLQRGEADRLGNYGRDISAARLSEAFEKAKWLGMQRLMEDRKG</sequence>
<evidence type="ECO:0000313" key="5">
    <source>
        <dbReference type="Proteomes" id="UP000003242"/>
    </source>
</evidence>
<dbReference type="PIRSF" id="PIRSF033091">
    <property type="entry name" value="Pesterase_YhaO"/>
    <property type="match status" value="1"/>
</dbReference>
<keyword evidence="6" id="KW-1185">Reference proteome</keyword>
<dbReference type="InterPro" id="IPR029052">
    <property type="entry name" value="Metallo-depent_PP-like"/>
</dbReference>
<dbReference type="CDD" id="cd00840">
    <property type="entry name" value="MPP_Mre11_N"/>
    <property type="match status" value="1"/>
</dbReference>
<evidence type="ECO:0000256" key="1">
    <source>
        <dbReference type="ARBA" id="ARBA00022801"/>
    </source>
</evidence>
<accession>D3LSW8</accession>
<organism evidence="3 5">
    <name type="scientific">Megasphaera lornae</name>
    <dbReference type="NCBI Taxonomy" id="1000568"/>
    <lineage>
        <taxon>Bacteria</taxon>
        <taxon>Bacillati</taxon>
        <taxon>Bacillota</taxon>
        <taxon>Negativicutes</taxon>
        <taxon>Veillonellales</taxon>
        <taxon>Veillonellaceae</taxon>
        <taxon>Megasphaera</taxon>
    </lineage>
</organism>
<dbReference type="STRING" id="699218.HMPREF0889_1491"/>
<dbReference type="EMBL" id="AFIJ01000038">
    <property type="protein sequence ID" value="EGL39351.1"/>
    <property type="molecule type" value="Genomic_DNA"/>
</dbReference>
<comment type="caution">
    <text evidence="3">The sequence shown here is derived from an EMBL/GenBank/DDBJ whole genome shotgun (WGS) entry which is preliminary data.</text>
</comment>
<dbReference type="PANTHER" id="PTHR30337">
    <property type="entry name" value="COMPONENT OF ATP-DEPENDENT DSDNA EXONUCLEASE"/>
    <property type="match status" value="1"/>
</dbReference>
<evidence type="ECO:0000313" key="4">
    <source>
        <dbReference type="EMBL" id="EGL39351.1"/>
    </source>
</evidence>
<gene>
    <name evidence="3" type="ORF">HMPREF0889_1491</name>
    <name evidence="4" type="ORF">HMPREF1039_0921</name>
</gene>
<keyword evidence="1" id="KW-0378">Hydrolase</keyword>
<dbReference type="Proteomes" id="UP000003242">
    <property type="component" value="Unassembled WGS sequence"/>
</dbReference>
<reference evidence="4 6" key="3">
    <citation type="submission" date="2011-04" db="EMBL/GenBank/DDBJ databases">
        <authorList>
            <person name="Harkins D.M."/>
            <person name="Madupu R."/>
            <person name="Durkin A.S."/>
            <person name="Torralba M."/>
            <person name="Methe B."/>
            <person name="Sutton G.G."/>
            <person name="Nelson K.E."/>
        </authorList>
    </citation>
    <scope>NUCLEOTIDE SEQUENCE [LARGE SCALE GENOMIC DNA]</scope>
    <source>
        <strain evidence="4 6">UPII 199-6</strain>
    </source>
</reference>
<evidence type="ECO:0000313" key="3">
    <source>
        <dbReference type="EMBL" id="EFD94752.1"/>
    </source>
</evidence>
<feature type="domain" description="Calcineurin-like phosphoesterase" evidence="2">
    <location>
        <begin position="5"/>
        <end position="201"/>
    </location>
</feature>
<dbReference type="InterPro" id="IPR004843">
    <property type="entry name" value="Calcineurin-like_PHP"/>
</dbReference>
<dbReference type="GO" id="GO:0016787">
    <property type="term" value="F:hydrolase activity"/>
    <property type="evidence" value="ECO:0007669"/>
    <property type="project" value="UniProtKB-KW"/>
</dbReference>
<dbReference type="Proteomes" id="UP000004018">
    <property type="component" value="Unassembled WGS sequence"/>
</dbReference>
<dbReference type="Gene3D" id="3.60.21.10">
    <property type="match status" value="1"/>
</dbReference>
<protein>
    <submittedName>
        <fullName evidence="3">Ser/Thr phosphatase family protein</fullName>
    </submittedName>
</protein>
<dbReference type="PANTHER" id="PTHR30337:SF7">
    <property type="entry name" value="PHOSPHOESTERASE"/>
    <property type="match status" value="1"/>
</dbReference>